<keyword evidence="3 4" id="KW-0067">ATP-binding</keyword>
<dbReference type="SUPFAM" id="SSF89028">
    <property type="entry name" value="Cobalamin adenosyltransferase-like"/>
    <property type="match status" value="1"/>
</dbReference>
<proteinExistence type="inferred from homology"/>
<dbReference type="NCBIfam" id="TIGR00636">
    <property type="entry name" value="PduO_Nterm"/>
    <property type="match status" value="1"/>
</dbReference>
<dbReference type="InterPro" id="IPR036451">
    <property type="entry name" value="CblAdoTrfase-like_sf"/>
</dbReference>
<keyword evidence="7" id="KW-1185">Reference proteome</keyword>
<dbReference type="Gene3D" id="1.20.1200.10">
    <property type="entry name" value="Cobalamin adenosyltransferase-like"/>
    <property type="match status" value="1"/>
</dbReference>
<keyword evidence="4" id="KW-0169">Cobalamin biosynthesis</keyword>
<dbReference type="Proteomes" id="UP001198862">
    <property type="component" value="Unassembled WGS sequence"/>
</dbReference>
<sequence length="198" mass="21647">MAVTLNRIYTRGGDAGQTSLGRGERVPKHDIRVEAYGTTDEANSVIGLARNAIARAGASDPRLAEADAMLGRIQNDLFDLGADLCTPEGKAKRDEQALRMVPSQVERLEREIDAMNAELQPLKSFILPGGSEAASWLHLARTVSRRAERCMTRLAAEQTINPEAIKYVNRLSDHLFVLARRLNDNGAADVLWVPGGSR</sequence>
<dbReference type="RefSeq" id="WP_230549531.1">
    <property type="nucleotide sequence ID" value="NZ_JAJISD010000001.1"/>
</dbReference>
<dbReference type="Pfam" id="PF01923">
    <property type="entry name" value="Cob_adeno_trans"/>
    <property type="match status" value="1"/>
</dbReference>
<accession>A0ABS8KRE8</accession>
<keyword evidence="1 4" id="KW-0808">Transferase</keyword>
<evidence type="ECO:0000256" key="4">
    <source>
        <dbReference type="RuleBase" id="RU366026"/>
    </source>
</evidence>
<evidence type="ECO:0000256" key="3">
    <source>
        <dbReference type="ARBA" id="ARBA00022840"/>
    </source>
</evidence>
<dbReference type="GO" id="GO:0008817">
    <property type="term" value="F:corrinoid adenosyltransferase activity"/>
    <property type="evidence" value="ECO:0007669"/>
    <property type="project" value="UniProtKB-EC"/>
</dbReference>
<comment type="similarity">
    <text evidence="4">Belongs to the Cob(I)alamin adenosyltransferase family.</text>
</comment>
<dbReference type="PANTHER" id="PTHR12213:SF0">
    <property type="entry name" value="CORRINOID ADENOSYLTRANSFERASE MMAB"/>
    <property type="match status" value="1"/>
</dbReference>
<evidence type="ECO:0000313" key="7">
    <source>
        <dbReference type="Proteomes" id="UP001198862"/>
    </source>
</evidence>
<evidence type="ECO:0000256" key="2">
    <source>
        <dbReference type="ARBA" id="ARBA00022741"/>
    </source>
</evidence>
<dbReference type="PANTHER" id="PTHR12213">
    <property type="entry name" value="CORRINOID ADENOSYLTRANSFERASE"/>
    <property type="match status" value="1"/>
</dbReference>
<protein>
    <recommendedName>
        <fullName evidence="4">Corrinoid adenosyltransferase</fullName>
        <ecNumber evidence="4">2.5.1.17</ecNumber>
    </recommendedName>
    <alternativeName>
        <fullName evidence="4">Cob(II)alamin adenosyltransferase</fullName>
    </alternativeName>
    <alternativeName>
        <fullName evidence="4">Cob(II)yrinic acid a,c-diamide adenosyltransferase</fullName>
    </alternativeName>
    <alternativeName>
        <fullName evidence="4">Cobinamide/cobalamin adenosyltransferase</fullName>
    </alternativeName>
</protein>
<reference evidence="6 7" key="1">
    <citation type="submission" date="2021-11" db="EMBL/GenBank/DDBJ databases">
        <authorList>
            <person name="Lee D.-H."/>
            <person name="Kim S.-B."/>
        </authorList>
    </citation>
    <scope>NUCLEOTIDE SEQUENCE [LARGE SCALE GENOMIC DNA]</scope>
    <source>
        <strain evidence="6 7">KCTC 52223</strain>
    </source>
</reference>
<keyword evidence="2 4" id="KW-0547">Nucleotide-binding</keyword>
<dbReference type="InterPro" id="IPR016030">
    <property type="entry name" value="CblAdoTrfase-like"/>
</dbReference>
<comment type="catalytic activity">
    <reaction evidence="4">
        <text>2 cob(II)alamin + reduced [electron-transfer flavoprotein] + 2 ATP = 2 adenosylcob(III)alamin + 2 triphosphate + oxidized [electron-transfer flavoprotein] + 3 H(+)</text>
        <dbReference type="Rhea" id="RHEA:28671"/>
        <dbReference type="Rhea" id="RHEA-COMP:10685"/>
        <dbReference type="Rhea" id="RHEA-COMP:10686"/>
        <dbReference type="ChEBI" id="CHEBI:15378"/>
        <dbReference type="ChEBI" id="CHEBI:16304"/>
        <dbReference type="ChEBI" id="CHEBI:18036"/>
        <dbReference type="ChEBI" id="CHEBI:18408"/>
        <dbReference type="ChEBI" id="CHEBI:30616"/>
        <dbReference type="ChEBI" id="CHEBI:57692"/>
        <dbReference type="ChEBI" id="CHEBI:58307"/>
        <dbReference type="EC" id="2.5.1.17"/>
    </reaction>
</comment>
<evidence type="ECO:0000256" key="1">
    <source>
        <dbReference type="ARBA" id="ARBA00022679"/>
    </source>
</evidence>
<gene>
    <name evidence="6" type="ORF">LJ725_05135</name>
</gene>
<evidence type="ECO:0000313" key="6">
    <source>
        <dbReference type="EMBL" id="MCC8428337.1"/>
    </source>
</evidence>
<dbReference type="InterPro" id="IPR029499">
    <property type="entry name" value="PduO-typ"/>
</dbReference>
<comment type="caution">
    <text evidence="6">The sequence shown here is derived from an EMBL/GenBank/DDBJ whole genome shotgun (WGS) entry which is preliminary data.</text>
</comment>
<comment type="catalytic activity">
    <reaction evidence="4">
        <text>2 cob(II)yrinate a,c diamide + reduced [electron-transfer flavoprotein] + 2 ATP = 2 adenosylcob(III)yrinate a,c-diamide + 2 triphosphate + oxidized [electron-transfer flavoprotein] + 3 H(+)</text>
        <dbReference type="Rhea" id="RHEA:11528"/>
        <dbReference type="Rhea" id="RHEA-COMP:10685"/>
        <dbReference type="Rhea" id="RHEA-COMP:10686"/>
        <dbReference type="ChEBI" id="CHEBI:15378"/>
        <dbReference type="ChEBI" id="CHEBI:18036"/>
        <dbReference type="ChEBI" id="CHEBI:30616"/>
        <dbReference type="ChEBI" id="CHEBI:57692"/>
        <dbReference type="ChEBI" id="CHEBI:58307"/>
        <dbReference type="ChEBI" id="CHEBI:58503"/>
        <dbReference type="ChEBI" id="CHEBI:58537"/>
        <dbReference type="EC" id="2.5.1.17"/>
    </reaction>
</comment>
<evidence type="ECO:0000259" key="5">
    <source>
        <dbReference type="Pfam" id="PF01923"/>
    </source>
</evidence>
<name>A0ABS8KRE8_9HYPH</name>
<dbReference type="EC" id="2.5.1.17" evidence="4"/>
<dbReference type="EMBL" id="JAJISD010000001">
    <property type="protein sequence ID" value="MCC8428337.1"/>
    <property type="molecule type" value="Genomic_DNA"/>
</dbReference>
<feature type="domain" description="Cobalamin adenosyltransferase-like" evidence="5">
    <location>
        <begin position="8"/>
        <end position="181"/>
    </location>
</feature>
<organism evidence="6 7">
    <name type="scientific">Reyranella aquatilis</name>
    <dbReference type="NCBI Taxonomy" id="2035356"/>
    <lineage>
        <taxon>Bacteria</taxon>
        <taxon>Pseudomonadati</taxon>
        <taxon>Pseudomonadota</taxon>
        <taxon>Alphaproteobacteria</taxon>
        <taxon>Hyphomicrobiales</taxon>
        <taxon>Reyranellaceae</taxon>
        <taxon>Reyranella</taxon>
    </lineage>
</organism>
<comment type="pathway">
    <text evidence="4">Cofactor biosynthesis; adenosylcobalamin biosynthesis; adenosylcobalamin from cob(II)yrinate a,c-diamide: step 2/7.</text>
</comment>